<dbReference type="GO" id="GO:0030488">
    <property type="term" value="P:tRNA methylation"/>
    <property type="evidence" value="ECO:0007669"/>
    <property type="project" value="TreeGrafter"/>
</dbReference>
<keyword evidence="5" id="KW-1185">Reference proteome</keyword>
<dbReference type="AlphaFoldDB" id="A0AAR5QAW9"/>
<evidence type="ECO:0000313" key="4">
    <source>
        <dbReference type="EnsemblMetazoa" id="XP_019770369.1"/>
    </source>
</evidence>
<dbReference type="Pfam" id="PF00588">
    <property type="entry name" value="SpoU_methylase"/>
    <property type="match status" value="1"/>
</dbReference>
<dbReference type="PANTHER" id="PTHR12029">
    <property type="entry name" value="RNA METHYLTRANSFERASE"/>
    <property type="match status" value="1"/>
</dbReference>
<dbReference type="EnsemblMetazoa" id="XM_019908498.1">
    <property type="protein sequence ID" value="XP_019764057.1"/>
    <property type="gene ID" value="LOC109540222"/>
</dbReference>
<organism evidence="4 5">
    <name type="scientific">Dendroctonus ponderosae</name>
    <name type="common">Mountain pine beetle</name>
    <dbReference type="NCBI Taxonomy" id="77166"/>
    <lineage>
        <taxon>Eukaryota</taxon>
        <taxon>Metazoa</taxon>
        <taxon>Ecdysozoa</taxon>
        <taxon>Arthropoda</taxon>
        <taxon>Hexapoda</taxon>
        <taxon>Insecta</taxon>
        <taxon>Pterygota</taxon>
        <taxon>Neoptera</taxon>
        <taxon>Endopterygota</taxon>
        <taxon>Coleoptera</taxon>
        <taxon>Polyphaga</taxon>
        <taxon>Cucujiformia</taxon>
        <taxon>Curculionidae</taxon>
        <taxon>Scolytinae</taxon>
        <taxon>Dendroctonus</taxon>
    </lineage>
</organism>
<protein>
    <recommendedName>
        <fullName evidence="3">tRNA/rRNA methyltransferase SpoU type domain-containing protein</fullName>
    </recommendedName>
</protein>
<dbReference type="Proteomes" id="UP000019118">
    <property type="component" value="Unassembled WGS sequence"/>
</dbReference>
<dbReference type="InterPro" id="IPR045330">
    <property type="entry name" value="TRM3/TARBP1"/>
</dbReference>
<keyword evidence="2" id="KW-0808">Transferase</keyword>
<dbReference type="EnsemblMetazoa" id="XM_019914810.1">
    <property type="protein sequence ID" value="XP_019770369.1"/>
    <property type="gene ID" value="LOC109544523"/>
</dbReference>
<reference evidence="4" key="2">
    <citation type="submission" date="2024-08" db="UniProtKB">
        <authorList>
            <consortium name="EnsemblMetazoa"/>
        </authorList>
    </citation>
    <scope>IDENTIFICATION</scope>
</reference>
<reference evidence="5" key="1">
    <citation type="journal article" date="2013" name="Genome Biol.">
        <title>Draft genome of the mountain pine beetle, Dendroctonus ponderosae Hopkins, a major forest pest.</title>
        <authorList>
            <person name="Keeling C.I."/>
            <person name="Yuen M.M."/>
            <person name="Liao N.Y."/>
            <person name="Docking T.R."/>
            <person name="Chan S.K."/>
            <person name="Taylor G.A."/>
            <person name="Palmquist D.L."/>
            <person name="Jackman S.D."/>
            <person name="Nguyen A."/>
            <person name="Li M."/>
            <person name="Henderson H."/>
            <person name="Janes J.K."/>
            <person name="Zhao Y."/>
            <person name="Pandoh P."/>
            <person name="Moore R."/>
            <person name="Sperling F.A."/>
            <person name="Huber D.P."/>
            <person name="Birol I."/>
            <person name="Jones S.J."/>
            <person name="Bohlmann J."/>
        </authorList>
    </citation>
    <scope>NUCLEOTIDE SEQUENCE</scope>
</reference>
<evidence type="ECO:0000256" key="2">
    <source>
        <dbReference type="ARBA" id="ARBA00022679"/>
    </source>
</evidence>
<dbReference type="SUPFAM" id="SSF75217">
    <property type="entry name" value="alpha/beta knot"/>
    <property type="match status" value="1"/>
</dbReference>
<dbReference type="InterPro" id="IPR029028">
    <property type="entry name" value="Alpha/beta_knot_MTases"/>
</dbReference>
<accession>A0AAR5QAW9</accession>
<evidence type="ECO:0000259" key="3">
    <source>
        <dbReference type="Pfam" id="PF00588"/>
    </source>
</evidence>
<dbReference type="PANTHER" id="PTHR12029:SF11">
    <property type="entry name" value="METHYLTRANSFERASE TARBP1-RELATED"/>
    <property type="match status" value="1"/>
</dbReference>
<keyword evidence="1" id="KW-0489">Methyltransferase</keyword>
<dbReference type="InterPro" id="IPR029026">
    <property type="entry name" value="tRNA_m1G_MTases_N"/>
</dbReference>
<feature type="domain" description="tRNA/rRNA methyltransferase SpoU type" evidence="3">
    <location>
        <begin position="11"/>
        <end position="96"/>
    </location>
</feature>
<evidence type="ECO:0000313" key="5">
    <source>
        <dbReference type="Proteomes" id="UP000019118"/>
    </source>
</evidence>
<dbReference type="InterPro" id="IPR001537">
    <property type="entry name" value="SpoU_MeTrfase"/>
</dbReference>
<dbReference type="GO" id="GO:0003723">
    <property type="term" value="F:RNA binding"/>
    <property type="evidence" value="ECO:0007669"/>
    <property type="project" value="InterPro"/>
</dbReference>
<evidence type="ECO:0000256" key="1">
    <source>
        <dbReference type="ARBA" id="ARBA00022603"/>
    </source>
</evidence>
<proteinExistence type="predicted"/>
<name>A0AAR5QAW9_DENPD</name>
<dbReference type="Gene3D" id="3.40.1280.10">
    <property type="match status" value="1"/>
</dbReference>
<sequence>MSSESWINRFEVKVKDLRDYLWALKNQSYHIIVAEQTVGSQQLDKFSFPRKIALFLGNEKTGIPSDIIPLLDTCLEIPQFGLTRSLNVHVAGPMFMWKFVKQHGRKPSVDLNEPSS</sequence>
<dbReference type="GO" id="GO:0016423">
    <property type="term" value="F:tRNA (guanine) methyltransferase activity"/>
    <property type="evidence" value="ECO:0007669"/>
    <property type="project" value="TreeGrafter"/>
</dbReference>